<dbReference type="Proteomes" id="UP000249890">
    <property type="component" value="Chromosome"/>
</dbReference>
<evidence type="ECO:0000313" key="4">
    <source>
        <dbReference type="Proteomes" id="UP000249890"/>
    </source>
</evidence>
<evidence type="ECO:0000313" key="3">
    <source>
        <dbReference type="EMBL" id="ASA22281.1"/>
    </source>
</evidence>
<dbReference type="InterPro" id="IPR003509">
    <property type="entry name" value="UPF0102_YraN-like"/>
</dbReference>
<organism evidence="3 4">
    <name type="scientific">Paenibacillus donghaensis</name>
    <dbReference type="NCBI Taxonomy" id="414771"/>
    <lineage>
        <taxon>Bacteria</taxon>
        <taxon>Bacillati</taxon>
        <taxon>Bacillota</taxon>
        <taxon>Bacilli</taxon>
        <taxon>Bacillales</taxon>
        <taxon>Paenibacillaceae</taxon>
        <taxon>Paenibacillus</taxon>
    </lineage>
</organism>
<dbReference type="RefSeq" id="WP_087916280.1">
    <property type="nucleotide sequence ID" value="NZ_CP021780.1"/>
</dbReference>
<dbReference type="SUPFAM" id="SSF52980">
    <property type="entry name" value="Restriction endonuclease-like"/>
    <property type="match status" value="1"/>
</dbReference>
<dbReference type="Gene3D" id="3.40.1350.10">
    <property type="match status" value="1"/>
</dbReference>
<dbReference type="AlphaFoldDB" id="A0A2Z2KPU0"/>
<sequence>MREPVPPQRYNRKQKGAAAEAAAVLYLTSLGYVILDQNWRCRSGELDIVAQHEDRLVIIEVRSRGGSLLQGTPAESVDSRKIRQVRRTAQLYILSKGQEAREVVFDVITVLLNDDLSITSLGHIREAF</sequence>
<dbReference type="KEGG" id="pdh:B9T62_16690"/>
<dbReference type="GO" id="GO:0003676">
    <property type="term" value="F:nucleic acid binding"/>
    <property type="evidence" value="ECO:0007669"/>
    <property type="project" value="InterPro"/>
</dbReference>
<comment type="similarity">
    <text evidence="1 2">Belongs to the UPF0102 family.</text>
</comment>
<protein>
    <recommendedName>
        <fullName evidence="2">UPF0102 protein B9T62_16690</fullName>
    </recommendedName>
</protein>
<dbReference type="HAMAP" id="MF_00048">
    <property type="entry name" value="UPF0102"/>
    <property type="match status" value="1"/>
</dbReference>
<evidence type="ECO:0000256" key="1">
    <source>
        <dbReference type="ARBA" id="ARBA00006738"/>
    </source>
</evidence>
<accession>A0A2Z2KPU0</accession>
<dbReference type="PANTHER" id="PTHR34039">
    <property type="entry name" value="UPF0102 PROTEIN YRAN"/>
    <property type="match status" value="1"/>
</dbReference>
<name>A0A2Z2KPU0_9BACL</name>
<gene>
    <name evidence="3" type="ORF">B9T62_16690</name>
</gene>
<dbReference type="InterPro" id="IPR011335">
    <property type="entry name" value="Restrct_endonuc-II-like"/>
</dbReference>
<dbReference type="PANTHER" id="PTHR34039:SF1">
    <property type="entry name" value="UPF0102 PROTEIN YRAN"/>
    <property type="match status" value="1"/>
</dbReference>
<reference evidence="3 4" key="1">
    <citation type="submission" date="2017-06" db="EMBL/GenBank/DDBJ databases">
        <title>Complete genome sequence of Paenibacillus donghaensis KCTC 13049T isolated from East Sea sediment, South Korea.</title>
        <authorList>
            <person name="Jung B.K."/>
            <person name="Hong S.-J."/>
            <person name="Shin J.-H."/>
        </authorList>
    </citation>
    <scope>NUCLEOTIDE SEQUENCE [LARGE SCALE GENOMIC DNA]</scope>
    <source>
        <strain evidence="3 4">KCTC 13049</strain>
    </source>
</reference>
<dbReference type="EMBL" id="CP021780">
    <property type="protein sequence ID" value="ASA22281.1"/>
    <property type="molecule type" value="Genomic_DNA"/>
</dbReference>
<evidence type="ECO:0000256" key="2">
    <source>
        <dbReference type="HAMAP-Rule" id="MF_00048"/>
    </source>
</evidence>
<dbReference type="Pfam" id="PF02021">
    <property type="entry name" value="UPF0102"/>
    <property type="match status" value="1"/>
</dbReference>
<dbReference type="InterPro" id="IPR011856">
    <property type="entry name" value="tRNA_endonuc-like_dom_sf"/>
</dbReference>
<dbReference type="OrthoDB" id="9802516at2"/>
<keyword evidence="4" id="KW-1185">Reference proteome</keyword>
<proteinExistence type="inferred from homology"/>